<evidence type="ECO:0000256" key="1">
    <source>
        <dbReference type="SAM" id="MobiDB-lite"/>
    </source>
</evidence>
<dbReference type="EMBL" id="AP022590">
    <property type="protein sequence ID" value="BBY41178.1"/>
    <property type="molecule type" value="Genomic_DNA"/>
</dbReference>
<evidence type="ECO:0000313" key="4">
    <source>
        <dbReference type="Proteomes" id="UP000192760"/>
    </source>
</evidence>
<dbReference type="Proteomes" id="UP000465812">
    <property type="component" value="Chromosome"/>
</dbReference>
<gene>
    <name evidence="3" type="ORF">BST30_18455</name>
    <name evidence="2" type="ORF">MMAN_53120</name>
</gene>
<reference evidence="3 4" key="1">
    <citation type="submission" date="2017-02" db="EMBL/GenBank/DDBJ databases">
        <title>The new phylogeny of genus Mycobacterium.</title>
        <authorList>
            <person name="Tortoli E."/>
            <person name="Trovato A."/>
            <person name="Cirillo D.M."/>
        </authorList>
    </citation>
    <scope>NUCLEOTIDE SEQUENCE [LARGE SCALE GENOMIC DNA]</scope>
    <source>
        <strain evidence="3 4">DSM 45255</strain>
    </source>
</reference>
<reference evidence="2" key="3">
    <citation type="submission" date="2020-02" db="EMBL/GenBank/DDBJ databases">
        <authorList>
            <person name="Matsumoto Y."/>
            <person name="Motooka D."/>
            <person name="Nakamura S."/>
        </authorList>
    </citation>
    <scope>NUCLEOTIDE SEQUENCE</scope>
    <source>
        <strain evidence="2">JCM 18113</strain>
    </source>
</reference>
<evidence type="ECO:0000313" key="2">
    <source>
        <dbReference type="EMBL" id="BBY41178.1"/>
    </source>
</evidence>
<proteinExistence type="predicted"/>
<sequence>MPNPQGNTPSIDAHWSKDPDGTERVTFNEGSGEGDAKTDTVAVLKVAQASFPDATSVVVTITGDMCDPYGNCHNAAAATLVYSHDTMAKFNFSGDYFNRFSTEGEKHKNQIWALADNCVTFANNWSCERP</sequence>
<dbReference type="Proteomes" id="UP000192760">
    <property type="component" value="Unassembled WGS sequence"/>
</dbReference>
<dbReference type="EMBL" id="MVHW01000022">
    <property type="protein sequence ID" value="ORB03466.1"/>
    <property type="molecule type" value="Genomic_DNA"/>
</dbReference>
<feature type="compositionally biased region" description="Basic and acidic residues" evidence="1">
    <location>
        <begin position="14"/>
        <end position="23"/>
    </location>
</feature>
<keyword evidence="5" id="KW-1185">Reference proteome</keyword>
<accession>A0A1X0FNZ4</accession>
<evidence type="ECO:0000313" key="5">
    <source>
        <dbReference type="Proteomes" id="UP000465812"/>
    </source>
</evidence>
<name>A0A1X0FNZ4_MYCNT</name>
<dbReference type="AlphaFoldDB" id="A0A1X0FNZ4"/>
<organism evidence="3 4">
    <name type="scientific">Mycobacterium mantenii</name>
    <dbReference type="NCBI Taxonomy" id="560555"/>
    <lineage>
        <taxon>Bacteria</taxon>
        <taxon>Bacillati</taxon>
        <taxon>Actinomycetota</taxon>
        <taxon>Actinomycetes</taxon>
        <taxon>Mycobacteriales</taxon>
        <taxon>Mycobacteriaceae</taxon>
        <taxon>Mycobacterium</taxon>
        <taxon>Mycobacterium avium complex (MAC)</taxon>
    </lineage>
</organism>
<protein>
    <submittedName>
        <fullName evidence="3">Uncharacterized protein</fullName>
    </submittedName>
</protein>
<reference evidence="2 5" key="2">
    <citation type="journal article" date="2019" name="Emerg. Microbes Infect.">
        <title>Comprehensive subspecies identification of 175 nontuberculous mycobacteria species based on 7547 genomic profiles.</title>
        <authorList>
            <person name="Matsumoto Y."/>
            <person name="Kinjo T."/>
            <person name="Motooka D."/>
            <person name="Nabeya D."/>
            <person name="Jung N."/>
            <person name="Uechi K."/>
            <person name="Horii T."/>
            <person name="Iida T."/>
            <person name="Fujita J."/>
            <person name="Nakamura S."/>
        </authorList>
    </citation>
    <scope>NUCLEOTIDE SEQUENCE [LARGE SCALE GENOMIC DNA]</scope>
    <source>
        <strain evidence="2 5">JCM 18113</strain>
    </source>
</reference>
<feature type="compositionally biased region" description="Polar residues" evidence="1">
    <location>
        <begin position="1"/>
        <end position="10"/>
    </location>
</feature>
<feature type="region of interest" description="Disordered" evidence="1">
    <location>
        <begin position="1"/>
        <end position="35"/>
    </location>
</feature>
<evidence type="ECO:0000313" key="3">
    <source>
        <dbReference type="EMBL" id="ORB03466.1"/>
    </source>
</evidence>